<dbReference type="EMBL" id="QQXK01000005">
    <property type="protein sequence ID" value="RII43090.1"/>
    <property type="molecule type" value="Genomic_DNA"/>
</dbReference>
<feature type="domain" description="Calcineurin-like phosphoesterase" evidence="2">
    <location>
        <begin position="76"/>
        <end position="277"/>
    </location>
</feature>
<evidence type="ECO:0000313" key="3">
    <source>
        <dbReference type="EMBL" id="RII43090.1"/>
    </source>
</evidence>
<sequence length="327" mass="35541">MAGSEQQGCSLPRGGRPGPGRRGHSGLGFARGRLRRGQCAQQRPGADRARRIAVLSAADGAEARTLEELAVALEGVGFAGDWHANTPWAVRAVEYAAAQGIATLIHTGDFAFRFEREFLDGLQEACERWGVTVLAVRGNHDSTEEIGYLPKNAEGFLEARPRVLMIPDGHRWEINGVSLLGLGGAGSIDRIHRTADETWWADERLDPRLVDSLEGAADVVISHDSPFGVKLPVDPLVEIHFHRLDDSVVDYCLRNRMVLARGVERVRPSLLVHGHFHLLGAFERPLTPGEGPASTRIVCLDRDDMGLERNVLTAAEVVGLPLTVTVG</sequence>
<dbReference type="Pfam" id="PF00149">
    <property type="entry name" value="Metallophos"/>
    <property type="match status" value="1"/>
</dbReference>
<accession>A0A399JDI4</accession>
<dbReference type="InterPro" id="IPR004843">
    <property type="entry name" value="Calcineurin-like_PHP"/>
</dbReference>
<dbReference type="Proteomes" id="UP000265419">
    <property type="component" value="Unassembled WGS sequence"/>
</dbReference>
<dbReference type="AlphaFoldDB" id="A0A399JDI4"/>
<dbReference type="SUPFAM" id="SSF56300">
    <property type="entry name" value="Metallo-dependent phosphatases"/>
    <property type="match status" value="1"/>
</dbReference>
<reference evidence="3 4" key="1">
    <citation type="submission" date="2018-07" db="EMBL/GenBank/DDBJ databases">
        <title>Arthrobacter sp. nov., isolated from raw cow's milk with high bacterial count.</title>
        <authorList>
            <person name="Hahne J."/>
            <person name="Isele D."/>
            <person name="Lipski A."/>
        </authorList>
    </citation>
    <scope>NUCLEOTIDE SEQUENCE [LARGE SCALE GENOMIC DNA]</scope>
    <source>
        <strain evidence="3 4">JZ R-35</strain>
    </source>
</reference>
<keyword evidence="4" id="KW-1185">Reference proteome</keyword>
<feature type="region of interest" description="Disordered" evidence="1">
    <location>
        <begin position="1"/>
        <end position="29"/>
    </location>
</feature>
<gene>
    <name evidence="3" type="ORF">DWB68_03395</name>
</gene>
<dbReference type="InterPro" id="IPR029052">
    <property type="entry name" value="Metallo-depent_PP-like"/>
</dbReference>
<comment type="caution">
    <text evidence="3">The sequence shown here is derived from an EMBL/GenBank/DDBJ whole genome shotgun (WGS) entry which is preliminary data.</text>
</comment>
<organism evidence="3 4">
    <name type="scientific">Galactobacter valiniphilus</name>
    <dbReference type="NCBI Taxonomy" id="2676122"/>
    <lineage>
        <taxon>Bacteria</taxon>
        <taxon>Bacillati</taxon>
        <taxon>Actinomycetota</taxon>
        <taxon>Actinomycetes</taxon>
        <taxon>Micrococcales</taxon>
        <taxon>Micrococcaceae</taxon>
        <taxon>Galactobacter</taxon>
    </lineage>
</organism>
<evidence type="ECO:0000313" key="4">
    <source>
        <dbReference type="Proteomes" id="UP000265419"/>
    </source>
</evidence>
<protein>
    <recommendedName>
        <fullName evidence="2">Calcineurin-like phosphoesterase domain-containing protein</fullName>
    </recommendedName>
</protein>
<proteinExistence type="predicted"/>
<dbReference type="GO" id="GO:0016787">
    <property type="term" value="F:hydrolase activity"/>
    <property type="evidence" value="ECO:0007669"/>
    <property type="project" value="InterPro"/>
</dbReference>
<dbReference type="Gene3D" id="3.60.21.10">
    <property type="match status" value="1"/>
</dbReference>
<evidence type="ECO:0000259" key="2">
    <source>
        <dbReference type="Pfam" id="PF00149"/>
    </source>
</evidence>
<evidence type="ECO:0000256" key="1">
    <source>
        <dbReference type="SAM" id="MobiDB-lite"/>
    </source>
</evidence>
<name>A0A399JDI4_9MICC</name>